<organism evidence="1 2">
    <name type="scientific">Jatropha curcas</name>
    <name type="common">Barbados nut</name>
    <dbReference type="NCBI Taxonomy" id="180498"/>
    <lineage>
        <taxon>Eukaryota</taxon>
        <taxon>Viridiplantae</taxon>
        <taxon>Streptophyta</taxon>
        <taxon>Embryophyta</taxon>
        <taxon>Tracheophyta</taxon>
        <taxon>Spermatophyta</taxon>
        <taxon>Magnoliopsida</taxon>
        <taxon>eudicotyledons</taxon>
        <taxon>Gunneridae</taxon>
        <taxon>Pentapetalae</taxon>
        <taxon>rosids</taxon>
        <taxon>fabids</taxon>
        <taxon>Malpighiales</taxon>
        <taxon>Euphorbiaceae</taxon>
        <taxon>Crotonoideae</taxon>
        <taxon>Jatropheae</taxon>
        <taxon>Jatropha</taxon>
    </lineage>
</organism>
<gene>
    <name evidence="1" type="ORF">JCGZ_18610</name>
</gene>
<evidence type="ECO:0000313" key="1">
    <source>
        <dbReference type="EMBL" id="KDP30034.1"/>
    </source>
</evidence>
<accession>A0A067KDU8</accession>
<sequence>MPVVGPSPVLPSTVAKKSWLRRIDHSSHHLAQFSSRSLFLALVARDRPSIRPERARQEPSAASIITIDKERKLQLTGIMSKEETRLNKGDQRLKSQRLEVLLHRRQGETTARLPSVLTGTGN</sequence>
<name>A0A067KDU8_JATCU</name>
<reference evidence="1 2" key="1">
    <citation type="journal article" date="2014" name="PLoS ONE">
        <title>Global Analysis of Gene Expression Profiles in Physic Nut (Jatropha curcas L.) Seedlings Exposed to Salt Stress.</title>
        <authorList>
            <person name="Zhang L."/>
            <person name="Zhang C."/>
            <person name="Wu P."/>
            <person name="Chen Y."/>
            <person name="Li M."/>
            <person name="Jiang H."/>
            <person name="Wu G."/>
        </authorList>
    </citation>
    <scope>NUCLEOTIDE SEQUENCE [LARGE SCALE GENOMIC DNA]</scope>
    <source>
        <strain evidence="2">cv. GZQX0401</strain>
        <tissue evidence="1">Young leaves</tissue>
    </source>
</reference>
<dbReference type="EMBL" id="KK914717">
    <property type="protein sequence ID" value="KDP30034.1"/>
    <property type="molecule type" value="Genomic_DNA"/>
</dbReference>
<keyword evidence="2" id="KW-1185">Reference proteome</keyword>
<evidence type="ECO:0000313" key="2">
    <source>
        <dbReference type="Proteomes" id="UP000027138"/>
    </source>
</evidence>
<dbReference type="Proteomes" id="UP000027138">
    <property type="component" value="Unassembled WGS sequence"/>
</dbReference>
<proteinExistence type="predicted"/>
<protein>
    <submittedName>
        <fullName evidence="1">Uncharacterized protein</fullName>
    </submittedName>
</protein>
<dbReference type="AlphaFoldDB" id="A0A067KDU8"/>